<evidence type="ECO:0000313" key="1">
    <source>
        <dbReference type="EMBL" id="KAK3802649.1"/>
    </source>
</evidence>
<dbReference type="EMBL" id="JAWDGP010000218">
    <property type="protein sequence ID" value="KAK3802649.1"/>
    <property type="molecule type" value="Genomic_DNA"/>
</dbReference>
<name>A0AAE1ECK8_9GAST</name>
<keyword evidence="2" id="KW-1185">Reference proteome</keyword>
<gene>
    <name evidence="1" type="ORF">RRG08_001912</name>
</gene>
<dbReference type="AlphaFoldDB" id="A0AAE1ECK8"/>
<evidence type="ECO:0000313" key="2">
    <source>
        <dbReference type="Proteomes" id="UP001283361"/>
    </source>
</evidence>
<dbReference type="Proteomes" id="UP001283361">
    <property type="component" value="Unassembled WGS sequence"/>
</dbReference>
<reference evidence="1" key="1">
    <citation type="journal article" date="2023" name="G3 (Bethesda)">
        <title>A reference genome for the long-term kleptoplast-retaining sea slug Elysia crispata morphotype clarki.</title>
        <authorList>
            <person name="Eastman K.E."/>
            <person name="Pendleton A.L."/>
            <person name="Shaikh M.A."/>
            <person name="Suttiyut T."/>
            <person name="Ogas R."/>
            <person name="Tomko P."/>
            <person name="Gavelis G."/>
            <person name="Widhalm J.R."/>
            <person name="Wisecaver J.H."/>
        </authorList>
    </citation>
    <scope>NUCLEOTIDE SEQUENCE</scope>
    <source>
        <strain evidence="1">ECLA1</strain>
    </source>
</reference>
<accession>A0AAE1ECK8</accession>
<organism evidence="1 2">
    <name type="scientific">Elysia crispata</name>
    <name type="common">lettuce slug</name>
    <dbReference type="NCBI Taxonomy" id="231223"/>
    <lineage>
        <taxon>Eukaryota</taxon>
        <taxon>Metazoa</taxon>
        <taxon>Spiralia</taxon>
        <taxon>Lophotrochozoa</taxon>
        <taxon>Mollusca</taxon>
        <taxon>Gastropoda</taxon>
        <taxon>Heterobranchia</taxon>
        <taxon>Euthyneura</taxon>
        <taxon>Panpulmonata</taxon>
        <taxon>Sacoglossa</taxon>
        <taxon>Placobranchoidea</taxon>
        <taxon>Plakobranchidae</taxon>
        <taxon>Elysia</taxon>
    </lineage>
</organism>
<sequence>MTKSSQFPWGRPSVTILIFQGIWDLGCGISELRASSYVVAGLSLTRTDCWLLNMCQTSFCCIKTGMLAQQTEAMFY</sequence>
<comment type="caution">
    <text evidence="1">The sequence shown here is derived from an EMBL/GenBank/DDBJ whole genome shotgun (WGS) entry which is preliminary data.</text>
</comment>
<proteinExistence type="predicted"/>
<protein>
    <submittedName>
        <fullName evidence="1">Uncharacterized protein</fullName>
    </submittedName>
</protein>